<gene>
    <name evidence="1" type="ORF">F751_6874</name>
</gene>
<dbReference type="KEGG" id="apro:F751_6874"/>
<sequence length="74" mass="7962">MVGMSRRPPYLPQACTRFPGNAAAASGRRIHREVGRHVGHIQPAARDMQVVELAAMADHVWDGGVHQQAAVVPA</sequence>
<evidence type="ECO:0000313" key="1">
    <source>
        <dbReference type="EMBL" id="KFM23906.1"/>
    </source>
</evidence>
<dbReference type="Proteomes" id="UP000028924">
    <property type="component" value="Unassembled WGS sequence"/>
</dbReference>
<evidence type="ECO:0000313" key="2">
    <source>
        <dbReference type="Proteomes" id="UP000028924"/>
    </source>
</evidence>
<dbReference type="EMBL" id="KL662101">
    <property type="protein sequence ID" value="KFM23906.1"/>
    <property type="molecule type" value="Genomic_DNA"/>
</dbReference>
<name>A0A087SDV2_AUXPR</name>
<organism evidence="1 2">
    <name type="scientific">Auxenochlorella protothecoides</name>
    <name type="common">Green microalga</name>
    <name type="synonym">Chlorella protothecoides</name>
    <dbReference type="NCBI Taxonomy" id="3075"/>
    <lineage>
        <taxon>Eukaryota</taxon>
        <taxon>Viridiplantae</taxon>
        <taxon>Chlorophyta</taxon>
        <taxon>core chlorophytes</taxon>
        <taxon>Trebouxiophyceae</taxon>
        <taxon>Chlorellales</taxon>
        <taxon>Chlorellaceae</taxon>
        <taxon>Auxenochlorella</taxon>
    </lineage>
</organism>
<accession>A0A087SDV2</accession>
<reference evidence="1 2" key="1">
    <citation type="journal article" date="2014" name="BMC Genomics">
        <title>Oil accumulation mechanisms of the oleaginous microalga Chlorella protothecoides revealed through its genome, transcriptomes, and proteomes.</title>
        <authorList>
            <person name="Gao C."/>
            <person name="Wang Y."/>
            <person name="Shen Y."/>
            <person name="Yan D."/>
            <person name="He X."/>
            <person name="Dai J."/>
            <person name="Wu Q."/>
        </authorList>
    </citation>
    <scope>NUCLEOTIDE SEQUENCE [LARGE SCALE GENOMIC DNA]</scope>
    <source>
        <strain evidence="1 2">0710</strain>
    </source>
</reference>
<proteinExistence type="predicted"/>
<dbReference type="GeneID" id="23618265"/>
<keyword evidence="2" id="KW-1185">Reference proteome</keyword>
<dbReference type="RefSeq" id="XP_011396784.1">
    <property type="nucleotide sequence ID" value="XM_011398482.1"/>
</dbReference>
<protein>
    <submittedName>
        <fullName evidence="1">Uncharacterized protein</fullName>
    </submittedName>
</protein>
<dbReference type="AlphaFoldDB" id="A0A087SDV2"/>